<keyword evidence="4" id="KW-0540">Nuclease</keyword>
<reference evidence="9 10" key="1">
    <citation type="submission" date="2024-08" db="EMBL/GenBank/DDBJ databases">
        <title>Clostridium lapicellarii sp. nov., and Clostridium renhuaiense sp. nov., two species isolated from the mud in a fermentation cellar used for producing sauce-flavour Chinese liquors.</title>
        <authorList>
            <person name="Yang F."/>
            <person name="Wang H."/>
            <person name="Chen L.Q."/>
            <person name="Zhou N."/>
            <person name="Lu J.J."/>
            <person name="Pu X.X."/>
            <person name="Wan B."/>
            <person name="Wang L."/>
            <person name="Liu S.J."/>
        </authorList>
    </citation>
    <scope>NUCLEOTIDE SEQUENCE [LARGE SCALE GENOMIC DNA]</scope>
    <source>
        <strain evidence="9 10">MT-113</strain>
    </source>
</reference>
<dbReference type="CDD" id="cd09277">
    <property type="entry name" value="RNase_HI_bacteria_like"/>
    <property type="match status" value="1"/>
</dbReference>
<evidence type="ECO:0000313" key="9">
    <source>
        <dbReference type="EMBL" id="MEY8763259.1"/>
    </source>
</evidence>
<evidence type="ECO:0000259" key="8">
    <source>
        <dbReference type="PROSITE" id="PS50879"/>
    </source>
</evidence>
<evidence type="ECO:0000313" key="10">
    <source>
        <dbReference type="Proteomes" id="UP001565220"/>
    </source>
</evidence>
<dbReference type="InterPro" id="IPR037056">
    <property type="entry name" value="RNase_H1_N_sf"/>
</dbReference>
<dbReference type="Gene3D" id="3.30.420.10">
    <property type="entry name" value="Ribonuclease H-like superfamily/Ribonuclease H"/>
    <property type="match status" value="1"/>
</dbReference>
<evidence type="ECO:0000256" key="3">
    <source>
        <dbReference type="ARBA" id="ARBA00012180"/>
    </source>
</evidence>
<dbReference type="Proteomes" id="UP001565220">
    <property type="component" value="Unassembled WGS sequence"/>
</dbReference>
<proteinExistence type="inferred from homology"/>
<dbReference type="InterPro" id="IPR009027">
    <property type="entry name" value="Ribosomal_bL9/RNase_H1_N"/>
</dbReference>
<evidence type="ECO:0000256" key="6">
    <source>
        <dbReference type="ARBA" id="ARBA00022759"/>
    </source>
</evidence>
<dbReference type="Pfam" id="PF00075">
    <property type="entry name" value="RNase_H"/>
    <property type="match status" value="1"/>
</dbReference>
<comment type="catalytic activity">
    <reaction evidence="1">
        <text>Endonucleolytic cleavage to 5'-phosphomonoester.</text>
        <dbReference type="EC" id="3.1.26.4"/>
    </reaction>
</comment>
<dbReference type="SUPFAM" id="SSF55658">
    <property type="entry name" value="L9 N-domain-like"/>
    <property type="match status" value="1"/>
</dbReference>
<dbReference type="Pfam" id="PF01693">
    <property type="entry name" value="Cauli_VI"/>
    <property type="match status" value="1"/>
</dbReference>
<dbReference type="InterPro" id="IPR011320">
    <property type="entry name" value="RNase_H1_N"/>
</dbReference>
<evidence type="ECO:0000256" key="1">
    <source>
        <dbReference type="ARBA" id="ARBA00000077"/>
    </source>
</evidence>
<organism evidence="9 10">
    <name type="scientific">Clostridium lapidicellarium</name>
    <dbReference type="NCBI Taxonomy" id="3240931"/>
    <lineage>
        <taxon>Bacteria</taxon>
        <taxon>Bacillati</taxon>
        <taxon>Bacillota</taxon>
        <taxon>Clostridia</taxon>
        <taxon>Eubacteriales</taxon>
        <taxon>Clostridiaceae</taxon>
        <taxon>Clostridium</taxon>
    </lineage>
</organism>
<dbReference type="InterPro" id="IPR050092">
    <property type="entry name" value="RNase_H"/>
</dbReference>
<keyword evidence="6" id="KW-0255">Endonuclease</keyword>
<protein>
    <recommendedName>
        <fullName evidence="3">ribonuclease H</fullName>
        <ecNumber evidence="3">3.1.26.4</ecNumber>
    </recommendedName>
</protein>
<keyword evidence="5" id="KW-0479">Metal-binding</keyword>
<dbReference type="EC" id="3.1.26.4" evidence="3"/>
<keyword evidence="10" id="KW-1185">Reference proteome</keyword>
<dbReference type="InterPro" id="IPR036397">
    <property type="entry name" value="RNaseH_sf"/>
</dbReference>
<dbReference type="Gene3D" id="3.40.970.10">
    <property type="entry name" value="Ribonuclease H1, N-terminal domain"/>
    <property type="match status" value="1"/>
</dbReference>
<dbReference type="InterPro" id="IPR002156">
    <property type="entry name" value="RNaseH_domain"/>
</dbReference>
<comment type="caution">
    <text evidence="9">The sequence shown here is derived from an EMBL/GenBank/DDBJ whole genome shotgun (WGS) entry which is preliminary data.</text>
</comment>
<dbReference type="PANTHER" id="PTHR10642:SF26">
    <property type="entry name" value="RIBONUCLEASE H1"/>
    <property type="match status" value="1"/>
</dbReference>
<dbReference type="EMBL" id="JBGFFE010000006">
    <property type="protein sequence ID" value="MEY8763259.1"/>
    <property type="molecule type" value="Genomic_DNA"/>
</dbReference>
<evidence type="ECO:0000256" key="5">
    <source>
        <dbReference type="ARBA" id="ARBA00022723"/>
    </source>
</evidence>
<feature type="domain" description="RNase H type-1" evidence="8">
    <location>
        <begin position="64"/>
        <end position="202"/>
    </location>
</feature>
<dbReference type="InterPro" id="IPR012337">
    <property type="entry name" value="RNaseH-like_sf"/>
</dbReference>
<accession>A0ABV4DVI7</accession>
<dbReference type="PROSITE" id="PS50879">
    <property type="entry name" value="RNASE_H_1"/>
    <property type="match status" value="1"/>
</dbReference>
<dbReference type="RefSeq" id="WP_294184443.1">
    <property type="nucleotide sequence ID" value="NZ_JBGFFE010000006.1"/>
</dbReference>
<gene>
    <name evidence="9" type="ORF">AB8S09_06345</name>
</gene>
<evidence type="ECO:0000256" key="7">
    <source>
        <dbReference type="ARBA" id="ARBA00022801"/>
    </source>
</evidence>
<keyword evidence="7" id="KW-0378">Hydrolase</keyword>
<sequence length="211" mass="23978">MSKKKYYAVKKGYSTGIFENWVECQHSINGYSDAEYKSFGNIEDARAYMDNKDIGDVHKNTAIKLNTPIAYIDGSYSDAVKRYSFGYIILMPNGDEIRNSGYGNEADALKIRNVAGELQGAMHVIKFLSDSGYKKAIIRHDYRGISKWVTGEWKAKNNTVKKYIEFMSRYKNKIHISFEKVQAHSGDKFNEEVDAIAKSALNGNQKIKKAK</sequence>
<evidence type="ECO:0000256" key="2">
    <source>
        <dbReference type="ARBA" id="ARBA00005300"/>
    </source>
</evidence>
<evidence type="ECO:0000256" key="4">
    <source>
        <dbReference type="ARBA" id="ARBA00022722"/>
    </source>
</evidence>
<dbReference type="SUPFAM" id="SSF53098">
    <property type="entry name" value="Ribonuclease H-like"/>
    <property type="match status" value="1"/>
</dbReference>
<name>A0ABV4DVI7_9CLOT</name>
<dbReference type="PANTHER" id="PTHR10642">
    <property type="entry name" value="RIBONUCLEASE H1"/>
    <property type="match status" value="1"/>
</dbReference>
<comment type="similarity">
    <text evidence="2">Belongs to the RNase H family.</text>
</comment>